<dbReference type="EMBL" id="BONY01000012">
    <property type="protein sequence ID" value="GIH04386.1"/>
    <property type="molecule type" value="Genomic_DNA"/>
</dbReference>
<accession>A0A8J3Q6V2</accession>
<gene>
    <name evidence="2" type="ORF">Rhe02_24530</name>
</gene>
<feature type="compositionally biased region" description="Gly residues" evidence="1">
    <location>
        <begin position="1"/>
        <end position="13"/>
    </location>
</feature>
<keyword evidence="3" id="KW-1185">Reference proteome</keyword>
<reference evidence="2" key="1">
    <citation type="submission" date="2021-01" db="EMBL/GenBank/DDBJ databases">
        <title>Whole genome shotgun sequence of Rhizocola hellebori NBRC 109834.</title>
        <authorList>
            <person name="Komaki H."/>
            <person name="Tamura T."/>
        </authorList>
    </citation>
    <scope>NUCLEOTIDE SEQUENCE</scope>
    <source>
        <strain evidence="2">NBRC 109834</strain>
    </source>
</reference>
<feature type="compositionally biased region" description="Acidic residues" evidence="1">
    <location>
        <begin position="16"/>
        <end position="25"/>
    </location>
</feature>
<dbReference type="Proteomes" id="UP000612899">
    <property type="component" value="Unassembled WGS sequence"/>
</dbReference>
<evidence type="ECO:0000313" key="3">
    <source>
        <dbReference type="Proteomes" id="UP000612899"/>
    </source>
</evidence>
<proteinExistence type="predicted"/>
<name>A0A8J3Q6V2_9ACTN</name>
<feature type="region of interest" description="Disordered" evidence="1">
    <location>
        <begin position="1"/>
        <end position="53"/>
    </location>
</feature>
<comment type="caution">
    <text evidence="2">The sequence shown here is derived from an EMBL/GenBank/DDBJ whole genome shotgun (WGS) entry which is preliminary data.</text>
</comment>
<organism evidence="2 3">
    <name type="scientific">Rhizocola hellebori</name>
    <dbReference type="NCBI Taxonomy" id="1392758"/>
    <lineage>
        <taxon>Bacteria</taxon>
        <taxon>Bacillati</taxon>
        <taxon>Actinomycetota</taxon>
        <taxon>Actinomycetes</taxon>
        <taxon>Micromonosporales</taxon>
        <taxon>Micromonosporaceae</taxon>
        <taxon>Rhizocola</taxon>
    </lineage>
</organism>
<evidence type="ECO:0000313" key="2">
    <source>
        <dbReference type="EMBL" id="GIH04386.1"/>
    </source>
</evidence>
<dbReference type="AlphaFoldDB" id="A0A8J3Q6V2"/>
<sequence length="61" mass="5990">MAGGMGEGDGAGAGDAETEAVDDADGNATGSPLPGEHAASAKQANNTRGTRIYRTIPCAAW</sequence>
<protein>
    <submittedName>
        <fullName evidence="2">Uncharacterized protein</fullName>
    </submittedName>
</protein>
<evidence type="ECO:0000256" key="1">
    <source>
        <dbReference type="SAM" id="MobiDB-lite"/>
    </source>
</evidence>